<name>A0A392SV55_9FABA</name>
<organism evidence="2 3">
    <name type="scientific">Trifolium medium</name>
    <dbReference type="NCBI Taxonomy" id="97028"/>
    <lineage>
        <taxon>Eukaryota</taxon>
        <taxon>Viridiplantae</taxon>
        <taxon>Streptophyta</taxon>
        <taxon>Embryophyta</taxon>
        <taxon>Tracheophyta</taxon>
        <taxon>Spermatophyta</taxon>
        <taxon>Magnoliopsida</taxon>
        <taxon>eudicotyledons</taxon>
        <taxon>Gunneridae</taxon>
        <taxon>Pentapetalae</taxon>
        <taxon>rosids</taxon>
        <taxon>fabids</taxon>
        <taxon>Fabales</taxon>
        <taxon>Fabaceae</taxon>
        <taxon>Papilionoideae</taxon>
        <taxon>50 kb inversion clade</taxon>
        <taxon>NPAAA clade</taxon>
        <taxon>Hologalegina</taxon>
        <taxon>IRL clade</taxon>
        <taxon>Trifolieae</taxon>
        <taxon>Trifolium</taxon>
    </lineage>
</organism>
<dbReference type="EMBL" id="LXQA010436670">
    <property type="protein sequence ID" value="MCI51746.1"/>
    <property type="molecule type" value="Genomic_DNA"/>
</dbReference>
<keyword evidence="3" id="KW-1185">Reference proteome</keyword>
<protein>
    <submittedName>
        <fullName evidence="2">Uncharacterized protein</fullName>
    </submittedName>
</protein>
<dbReference type="Proteomes" id="UP000265520">
    <property type="component" value="Unassembled WGS sequence"/>
</dbReference>
<feature type="non-terminal residue" evidence="2">
    <location>
        <position position="1"/>
    </location>
</feature>
<sequence>RRQGINHHGLRSASGPHYYAARSVSILGRRQQVVHDGRWRQEVEEDRRRLHSGRSRERRMEVKDQVDSGRDRDQSKRGDGGKLGSDLKR</sequence>
<evidence type="ECO:0000313" key="2">
    <source>
        <dbReference type="EMBL" id="MCI51746.1"/>
    </source>
</evidence>
<feature type="compositionally biased region" description="Basic and acidic residues" evidence="1">
    <location>
        <begin position="33"/>
        <end position="89"/>
    </location>
</feature>
<dbReference type="AlphaFoldDB" id="A0A392SV55"/>
<feature type="region of interest" description="Disordered" evidence="1">
    <location>
        <begin position="27"/>
        <end position="89"/>
    </location>
</feature>
<proteinExistence type="predicted"/>
<accession>A0A392SV55</accession>
<reference evidence="2 3" key="1">
    <citation type="journal article" date="2018" name="Front. Plant Sci.">
        <title>Red Clover (Trifolium pratense) and Zigzag Clover (T. medium) - A Picture of Genomic Similarities and Differences.</title>
        <authorList>
            <person name="Dluhosova J."/>
            <person name="Istvanek J."/>
            <person name="Nedelnik J."/>
            <person name="Repkova J."/>
        </authorList>
    </citation>
    <scope>NUCLEOTIDE SEQUENCE [LARGE SCALE GENOMIC DNA]</scope>
    <source>
        <strain evidence="3">cv. 10/8</strain>
        <tissue evidence="2">Leaf</tissue>
    </source>
</reference>
<evidence type="ECO:0000313" key="3">
    <source>
        <dbReference type="Proteomes" id="UP000265520"/>
    </source>
</evidence>
<evidence type="ECO:0000256" key="1">
    <source>
        <dbReference type="SAM" id="MobiDB-lite"/>
    </source>
</evidence>
<feature type="non-terminal residue" evidence="2">
    <location>
        <position position="89"/>
    </location>
</feature>
<comment type="caution">
    <text evidence="2">The sequence shown here is derived from an EMBL/GenBank/DDBJ whole genome shotgun (WGS) entry which is preliminary data.</text>
</comment>